<reference evidence="2 4" key="1">
    <citation type="submission" date="2015-02" db="EMBL/GenBank/DDBJ databases">
        <title>Physiological reanalysis, assessment of diazotrophy, and genome sequences of multiple isolates of Streptomyces thermoautotrophicus.</title>
        <authorList>
            <person name="MacKellar D.C."/>
            <person name="Lieber L."/>
            <person name="Norman J."/>
            <person name="Bolger A."/>
            <person name="Tobin C."/>
            <person name="Murray J.W."/>
            <person name="Prell J."/>
        </authorList>
    </citation>
    <scope>NUCLEOTIDE SEQUENCE [LARGE SCALE GENOMIC DNA]</scope>
    <source>
        <strain evidence="2 4">UBT1</strain>
    </source>
</reference>
<reference evidence="3" key="2">
    <citation type="submission" date="2015-02" db="EMBL/GenBank/DDBJ databases">
        <title>Physiological reanalysis, assessment of diazotrophy, and genome sequences of multiple isolates of Streptomyces thermoautotrophicus.</title>
        <authorList>
            <person name="MacKellar D.C."/>
            <person name="Lieber L."/>
            <person name="Norman J."/>
            <person name="Bolger A."/>
            <person name="Tobin C."/>
            <person name="Murray J.W."/>
            <person name="Friesen M."/>
            <person name="Prell J."/>
        </authorList>
    </citation>
    <scope>NUCLEOTIDE SEQUENCE [LARGE SCALE GENOMIC DNA]</scope>
    <source>
        <strain evidence="3">UBT1</strain>
    </source>
</reference>
<dbReference type="Proteomes" id="UP000070598">
    <property type="component" value="Unassembled WGS sequence"/>
</dbReference>
<protein>
    <submittedName>
        <fullName evidence="2">Uncharacterized protein</fullName>
    </submittedName>
</protein>
<gene>
    <name evidence="2" type="ORF">TH66_02260</name>
    <name evidence="1" type="ORF">TR74_23720</name>
</gene>
<dbReference type="EMBL" id="JYIJ01000011">
    <property type="protein sequence ID" value="KWX05517.1"/>
    <property type="molecule type" value="Genomic_DNA"/>
</dbReference>
<proteinExistence type="predicted"/>
<name>A0A132N694_9ACTN</name>
<dbReference type="AlphaFoldDB" id="A0A132N694"/>
<accession>A0A132N694</accession>
<organism evidence="2 4">
    <name type="scientific">Carbonactinospora thermoautotrophica</name>
    <dbReference type="NCBI Taxonomy" id="1469144"/>
    <lineage>
        <taxon>Bacteria</taxon>
        <taxon>Bacillati</taxon>
        <taxon>Actinomycetota</taxon>
        <taxon>Actinomycetes</taxon>
        <taxon>Kitasatosporales</taxon>
        <taxon>Carbonactinosporaceae</taxon>
        <taxon>Carbonactinospora</taxon>
    </lineage>
</organism>
<dbReference type="EMBL" id="JYIK01001119">
    <property type="protein sequence ID" value="KWX05426.1"/>
    <property type="molecule type" value="Genomic_DNA"/>
</dbReference>
<sequence length="61" mass="6669">MSVSLADLMRMEDRLRVSPARSATPDLAWRTRAAGPRTFAGIQVRLEARLNSVNRGGVVST</sequence>
<comment type="caution">
    <text evidence="2">The sequence shown here is derived from an EMBL/GenBank/DDBJ whole genome shotgun (WGS) entry which is preliminary data.</text>
</comment>
<dbReference type="PATRIC" id="fig|1469144.8.peg.5085"/>
<evidence type="ECO:0000313" key="4">
    <source>
        <dbReference type="Proteomes" id="UP000070659"/>
    </source>
</evidence>
<evidence type="ECO:0000313" key="1">
    <source>
        <dbReference type="EMBL" id="KWX05426.1"/>
    </source>
</evidence>
<evidence type="ECO:0000313" key="3">
    <source>
        <dbReference type="Proteomes" id="UP000070598"/>
    </source>
</evidence>
<evidence type="ECO:0000313" key="2">
    <source>
        <dbReference type="EMBL" id="KWX05517.1"/>
    </source>
</evidence>
<dbReference type="Proteomes" id="UP000070659">
    <property type="component" value="Unassembled WGS sequence"/>
</dbReference>